<dbReference type="PANTHER" id="PTHR36194:SF1">
    <property type="entry name" value="S-LAYER-LIKE PROTEIN"/>
    <property type="match status" value="1"/>
</dbReference>
<dbReference type="AlphaFoldDB" id="A0A8G1A218"/>
<accession>A0A8G1A218</accession>
<feature type="domain" description="PEGA" evidence="1">
    <location>
        <begin position="116"/>
        <end position="183"/>
    </location>
</feature>
<name>A0A8G1A218_9EURY</name>
<dbReference type="InterPro" id="IPR013229">
    <property type="entry name" value="PEGA"/>
</dbReference>
<dbReference type="InterPro" id="IPR013784">
    <property type="entry name" value="Carb-bd-like_fold"/>
</dbReference>
<dbReference type="Proteomes" id="UP000826709">
    <property type="component" value="Chromosome"/>
</dbReference>
<dbReference type="SUPFAM" id="SSF49452">
    <property type="entry name" value="Starch-binding domain-like"/>
    <property type="match status" value="1"/>
</dbReference>
<reference evidence="2" key="2">
    <citation type="submission" date="2019-03" db="EMBL/GenBank/DDBJ databases">
        <authorList>
            <person name="Chen S.-C."/>
            <person name="Wu S.-Y."/>
            <person name="Lai M.-C."/>
        </authorList>
    </citation>
    <scope>NUCLEOTIDE SEQUENCE</scope>
    <source>
        <strain evidence="2">ML15</strain>
    </source>
</reference>
<dbReference type="Gene3D" id="2.60.40.1120">
    <property type="entry name" value="Carboxypeptidase-like, regulatory domain"/>
    <property type="match status" value="1"/>
</dbReference>
<proteinExistence type="predicted"/>
<feature type="domain" description="PEGA" evidence="1">
    <location>
        <begin position="188"/>
        <end position="255"/>
    </location>
</feature>
<feature type="domain" description="PEGA" evidence="1">
    <location>
        <begin position="262"/>
        <end position="332"/>
    </location>
</feature>
<dbReference type="EMBL" id="CP037968">
    <property type="protein sequence ID" value="QYZ78978.1"/>
    <property type="molecule type" value="Genomic_DNA"/>
</dbReference>
<dbReference type="PANTHER" id="PTHR36194">
    <property type="entry name" value="S-LAYER-LIKE PROTEIN"/>
    <property type="match status" value="1"/>
</dbReference>
<dbReference type="RefSeq" id="WP_220682750.1">
    <property type="nucleotide sequence ID" value="NZ_CP037968.1"/>
</dbReference>
<organism evidence="2 3">
    <name type="scientific">Methanofollis formosanus</name>
    <dbReference type="NCBI Taxonomy" id="299308"/>
    <lineage>
        <taxon>Archaea</taxon>
        <taxon>Methanobacteriati</taxon>
        <taxon>Methanobacteriota</taxon>
        <taxon>Stenosarchaea group</taxon>
        <taxon>Methanomicrobia</taxon>
        <taxon>Methanomicrobiales</taxon>
        <taxon>Methanomicrobiaceae</taxon>
        <taxon>Methanofollis</taxon>
    </lineage>
</organism>
<dbReference type="OrthoDB" id="95942at2157"/>
<gene>
    <name evidence="2" type="ORF">E2N92_05830</name>
</gene>
<feature type="domain" description="PEGA" evidence="1">
    <location>
        <begin position="340"/>
        <end position="404"/>
    </location>
</feature>
<dbReference type="GO" id="GO:0030246">
    <property type="term" value="F:carbohydrate binding"/>
    <property type="evidence" value="ECO:0007669"/>
    <property type="project" value="InterPro"/>
</dbReference>
<dbReference type="Pfam" id="PF08308">
    <property type="entry name" value="PEGA"/>
    <property type="match status" value="4"/>
</dbReference>
<evidence type="ECO:0000313" key="2">
    <source>
        <dbReference type="EMBL" id="QYZ78978.1"/>
    </source>
</evidence>
<sequence>MDRRRLILTGAVLMLLILAAPVAANSVGGDEAWIKVRCNIDGAVVYFDNDYKGTIESGELNVAVLTTAAPYHTVKAQMDGYYTASAPIGGYPAVGETSTVYLTLNPVPTPAPPTTGTLSVSSSPSGAKVYVDGAYYGRTPQKVTGLAAKSHTLEVRLDGYDTWSSSQRVKAGETTSVRADLNPHVNYGSIYVTSSPSGAKVYLDGTYEGKTPRTITGISEGRHYIELEEAGYQEWTGPVTVVAGQQTYVSATLNSNPKPVSGTIDVFSNPVGAYIYLDGEYQGQTYPEGYVIIGVTPGTHTVTLKLTGYKDVSSSVNVNSGQDSSVRMTLEPAVPSGDTGSMEITSTPAGAEVYLNNEYWGVTPVTLRDLTTGSYTVTLKLAGHPDWSTTAQVNAGAKTPVAAQFAEPAPTQQSPAPLLPVLGALALFGCIAARMRH</sequence>
<protein>
    <submittedName>
        <fullName evidence="2">PEGA domain-containing protein</fullName>
    </submittedName>
</protein>
<evidence type="ECO:0000259" key="1">
    <source>
        <dbReference type="Pfam" id="PF08308"/>
    </source>
</evidence>
<dbReference type="KEGG" id="mfk:E2N92_05830"/>
<reference evidence="2" key="1">
    <citation type="journal article" date="2005" name="Int. J. Syst. Evol. Microbiol.">
        <title>Methanofollis formosanus sp. nov., isolated from a fish pond.</title>
        <authorList>
            <person name="Wu S.Y."/>
            <person name="Chen S.C."/>
            <person name="Lai M.C."/>
        </authorList>
    </citation>
    <scope>NUCLEOTIDE SEQUENCE</scope>
    <source>
        <strain evidence="2">ML15</strain>
    </source>
</reference>
<evidence type="ECO:0000313" key="3">
    <source>
        <dbReference type="Proteomes" id="UP000826709"/>
    </source>
</evidence>
<keyword evidence="3" id="KW-1185">Reference proteome</keyword>